<evidence type="ECO:0000256" key="2">
    <source>
        <dbReference type="ARBA" id="ARBA00017589"/>
    </source>
</evidence>
<feature type="compositionally biased region" description="Basic and acidic residues" evidence="5">
    <location>
        <begin position="191"/>
        <end position="202"/>
    </location>
</feature>
<dbReference type="Pfam" id="PF09507">
    <property type="entry name" value="CDC27"/>
    <property type="match status" value="1"/>
</dbReference>
<dbReference type="Gene3D" id="3.90.1030.20">
    <property type="entry name" value="DNA polymerase delta, p66 (Cdc27) subunit, wHTH domain"/>
    <property type="match status" value="1"/>
</dbReference>
<feature type="region of interest" description="Disordered" evidence="5">
    <location>
        <begin position="369"/>
        <end position="423"/>
    </location>
</feature>
<dbReference type="EMBL" id="OU900101">
    <property type="protein sequence ID" value="CAG9864344.1"/>
    <property type="molecule type" value="Genomic_DNA"/>
</dbReference>
<dbReference type="Proteomes" id="UP001153712">
    <property type="component" value="Chromosome 8"/>
</dbReference>
<feature type="compositionally biased region" description="Basic and acidic residues" evidence="5">
    <location>
        <begin position="173"/>
        <end position="183"/>
    </location>
</feature>
<evidence type="ECO:0000256" key="3">
    <source>
        <dbReference type="ARBA" id="ARBA00022705"/>
    </source>
</evidence>
<reference evidence="6" key="1">
    <citation type="submission" date="2022-01" db="EMBL/GenBank/DDBJ databases">
        <authorList>
            <person name="King R."/>
        </authorList>
    </citation>
    <scope>NUCLEOTIDE SEQUENCE</scope>
</reference>
<accession>A0A9N9TWY1</accession>
<proteinExistence type="predicted"/>
<feature type="compositionally biased region" description="Basic and acidic residues" evidence="5">
    <location>
        <begin position="371"/>
        <end position="391"/>
    </location>
</feature>
<dbReference type="PANTHER" id="PTHR17598">
    <property type="entry name" value="DNA POLYMERASE DELTA SUBUNIT 3"/>
    <property type="match status" value="1"/>
</dbReference>
<dbReference type="GO" id="GO:0006297">
    <property type="term" value="P:nucleotide-excision repair, DNA gap filling"/>
    <property type="evidence" value="ECO:0007669"/>
    <property type="project" value="TreeGrafter"/>
</dbReference>
<feature type="compositionally biased region" description="Acidic residues" evidence="5">
    <location>
        <begin position="301"/>
        <end position="312"/>
    </location>
</feature>
<dbReference type="GO" id="GO:0003887">
    <property type="term" value="F:DNA-directed DNA polymerase activity"/>
    <property type="evidence" value="ECO:0007669"/>
    <property type="project" value="TreeGrafter"/>
</dbReference>
<keyword evidence="3" id="KW-0235">DNA replication</keyword>
<evidence type="ECO:0000313" key="7">
    <source>
        <dbReference type="Proteomes" id="UP001153712"/>
    </source>
</evidence>
<dbReference type="GO" id="GO:0006271">
    <property type="term" value="P:DNA strand elongation involved in DNA replication"/>
    <property type="evidence" value="ECO:0007669"/>
    <property type="project" value="TreeGrafter"/>
</dbReference>
<dbReference type="AlphaFoldDB" id="A0A9N9TWY1"/>
<evidence type="ECO:0000256" key="5">
    <source>
        <dbReference type="SAM" id="MobiDB-lite"/>
    </source>
</evidence>
<feature type="compositionally biased region" description="Acidic residues" evidence="5">
    <location>
        <begin position="242"/>
        <end position="257"/>
    </location>
</feature>
<keyword evidence="4" id="KW-0539">Nucleus</keyword>
<dbReference type="GO" id="GO:1904161">
    <property type="term" value="P:DNA synthesis involved in UV-damage excision repair"/>
    <property type="evidence" value="ECO:0007669"/>
    <property type="project" value="TreeGrafter"/>
</dbReference>
<keyword evidence="7" id="KW-1185">Reference proteome</keyword>
<gene>
    <name evidence="6" type="ORF">PHYEVI_LOCUS10600</name>
</gene>
<dbReference type="PANTHER" id="PTHR17598:SF13">
    <property type="entry name" value="DNA POLYMERASE DELTA SUBUNIT 3"/>
    <property type="match status" value="1"/>
</dbReference>
<evidence type="ECO:0000256" key="4">
    <source>
        <dbReference type="ARBA" id="ARBA00023242"/>
    </source>
</evidence>
<comment type="subcellular location">
    <subcellularLocation>
        <location evidence="1">Nucleus</location>
    </subcellularLocation>
</comment>
<feature type="compositionally biased region" description="Polar residues" evidence="5">
    <location>
        <begin position="414"/>
        <end position="423"/>
    </location>
</feature>
<organism evidence="6 7">
    <name type="scientific">Phyllotreta striolata</name>
    <name type="common">Striped flea beetle</name>
    <name type="synonym">Crioceris striolata</name>
    <dbReference type="NCBI Taxonomy" id="444603"/>
    <lineage>
        <taxon>Eukaryota</taxon>
        <taxon>Metazoa</taxon>
        <taxon>Ecdysozoa</taxon>
        <taxon>Arthropoda</taxon>
        <taxon>Hexapoda</taxon>
        <taxon>Insecta</taxon>
        <taxon>Pterygota</taxon>
        <taxon>Neoptera</taxon>
        <taxon>Endopterygota</taxon>
        <taxon>Coleoptera</taxon>
        <taxon>Polyphaga</taxon>
        <taxon>Cucujiformia</taxon>
        <taxon>Chrysomeloidea</taxon>
        <taxon>Chrysomelidae</taxon>
        <taxon>Galerucinae</taxon>
        <taxon>Alticini</taxon>
        <taxon>Phyllotreta</taxon>
    </lineage>
</organism>
<dbReference type="InterPro" id="IPR019038">
    <property type="entry name" value="POLD3"/>
</dbReference>
<name>A0A9N9TWY1_PHYSR</name>
<evidence type="ECO:0000313" key="6">
    <source>
        <dbReference type="EMBL" id="CAG9864344.1"/>
    </source>
</evidence>
<feature type="region of interest" description="Disordered" evidence="5">
    <location>
        <begin position="143"/>
        <end position="330"/>
    </location>
</feature>
<dbReference type="InterPro" id="IPR041913">
    <property type="entry name" value="POLD3_sf"/>
</dbReference>
<dbReference type="GO" id="GO:0043625">
    <property type="term" value="C:delta DNA polymerase complex"/>
    <property type="evidence" value="ECO:0007669"/>
    <property type="project" value="InterPro"/>
</dbReference>
<sequence>MDSANEDLYFQKLEEFVRDEDKIVTIPYLSRNLNISIQESQDILAKYLKDQRKLEPKELKATYIVTGNVKDKGRGVYFVKEDELKDKRALFDKIDSEVLFSLQKTQQVDFHVISLVNDVAEPSDEPLLGSVIGKNCVKRALKVKKLPTPPPSTVKGKSSAFLPKTDSSSSNENTRKQEPKPKNEISSTLDKPAKTQTTKDKQPTNVSNKSKGVLSSFLSKTSSSSSVKTEKDKSIFSSQASEIEELMEVDFQEDFDENTNAIEETAKKEAKTSNKKKRQRETSGDKSGKKRKRIIERNGSESDDMFEKDESDIIGVSDNEQERIPSPVATKPLAAKNKIRKAVENSYMDEEGFVVTKTEYVYETAMEDDNKEVVSEVKKETKPKLEKKTSSESDNSTKNSKGKKGKKMNMQNQPTLMSFFQKK</sequence>
<evidence type="ECO:0000256" key="1">
    <source>
        <dbReference type="ARBA" id="ARBA00004123"/>
    </source>
</evidence>
<dbReference type="OrthoDB" id="514823at2759"/>
<protein>
    <recommendedName>
        <fullName evidence="2">DNA polymerase delta subunit 3</fullName>
    </recommendedName>
</protein>
<feature type="compositionally biased region" description="Low complexity" evidence="5">
    <location>
        <begin position="213"/>
        <end position="227"/>
    </location>
</feature>